<dbReference type="EMBL" id="MN738889">
    <property type="protein sequence ID" value="QHT30022.1"/>
    <property type="molecule type" value="Genomic_DNA"/>
</dbReference>
<name>A0A6C0EMV5_9ZZZZ</name>
<sequence length="117" mass="13282">MDERVCCDTVFRTTRLSKDVFIVNDIWAMNGTILHSSMTWTQRQAILAECLRLFHQPVFTALFTLEDAPVGTLTRGYEYYDDVPGSIGVFSCEDVNGYLQCNGRSSQVKEEQVSQES</sequence>
<organism evidence="1">
    <name type="scientific">viral metagenome</name>
    <dbReference type="NCBI Taxonomy" id="1070528"/>
    <lineage>
        <taxon>unclassified sequences</taxon>
        <taxon>metagenomes</taxon>
        <taxon>organismal metagenomes</taxon>
    </lineage>
</organism>
<proteinExistence type="predicted"/>
<evidence type="ECO:0000313" key="1">
    <source>
        <dbReference type="EMBL" id="QHT30022.1"/>
    </source>
</evidence>
<protein>
    <submittedName>
        <fullName evidence="1">Uncharacterized protein</fullName>
    </submittedName>
</protein>
<accession>A0A6C0EMV5</accession>
<reference evidence="1" key="1">
    <citation type="journal article" date="2020" name="Nature">
        <title>Giant virus diversity and host interactions through global metagenomics.</title>
        <authorList>
            <person name="Schulz F."/>
            <person name="Roux S."/>
            <person name="Paez-Espino D."/>
            <person name="Jungbluth S."/>
            <person name="Walsh D.A."/>
            <person name="Denef V.J."/>
            <person name="McMahon K.D."/>
            <person name="Konstantinidis K.T."/>
            <person name="Eloe-Fadrosh E.A."/>
            <person name="Kyrpides N.C."/>
            <person name="Woyke T."/>
        </authorList>
    </citation>
    <scope>NUCLEOTIDE SEQUENCE</scope>
    <source>
        <strain evidence="1">GVMAG-M-3300009068-25</strain>
    </source>
</reference>
<dbReference type="AlphaFoldDB" id="A0A6C0EMV5"/>